<protein>
    <recommendedName>
        <fullName evidence="3">Golgi apparatus protein 1</fullName>
    </recommendedName>
</protein>
<accession>A0AAW0ES14</accession>
<proteinExistence type="predicted"/>
<evidence type="ECO:0000313" key="2">
    <source>
        <dbReference type="Proteomes" id="UP001430356"/>
    </source>
</evidence>
<sequence length="141" mass="16077">MAEQVTNEHLQVLLTKLMTDRFCAQEASDLDACIQNFVPQHIDGSYVDQSLQRRGIKRCKPYQEVARRCLEDDKKQTAIFRAAAMAPTCKSEQQALRRCQRVKGRDCEAEALETVYCGMVYLVQRQKERHGEPGAASRALE</sequence>
<dbReference type="EMBL" id="JAECZO010000065">
    <property type="protein sequence ID" value="KAK7195941.1"/>
    <property type="molecule type" value="Genomic_DNA"/>
</dbReference>
<evidence type="ECO:0000313" key="1">
    <source>
        <dbReference type="EMBL" id="KAK7195941.1"/>
    </source>
</evidence>
<evidence type="ECO:0008006" key="3">
    <source>
        <dbReference type="Google" id="ProtNLM"/>
    </source>
</evidence>
<comment type="caution">
    <text evidence="1">The sequence shown here is derived from an EMBL/GenBank/DDBJ whole genome shotgun (WGS) entry which is preliminary data.</text>
</comment>
<dbReference type="Proteomes" id="UP001430356">
    <property type="component" value="Unassembled WGS sequence"/>
</dbReference>
<name>A0AAW0ES14_9TRYP</name>
<gene>
    <name evidence="1" type="ORF">NESM_000527200</name>
</gene>
<organism evidence="1 2">
    <name type="scientific">Novymonas esmeraldas</name>
    <dbReference type="NCBI Taxonomy" id="1808958"/>
    <lineage>
        <taxon>Eukaryota</taxon>
        <taxon>Discoba</taxon>
        <taxon>Euglenozoa</taxon>
        <taxon>Kinetoplastea</taxon>
        <taxon>Metakinetoplastina</taxon>
        <taxon>Trypanosomatida</taxon>
        <taxon>Trypanosomatidae</taxon>
        <taxon>Novymonas</taxon>
    </lineage>
</organism>
<dbReference type="AlphaFoldDB" id="A0AAW0ES14"/>
<reference evidence="1 2" key="1">
    <citation type="journal article" date="2021" name="MBio">
        <title>A New Model Trypanosomatid, Novymonas esmeraldas: Genomic Perception of Its 'Candidatus Pandoraea novymonadis' Endosymbiont.</title>
        <authorList>
            <person name="Zakharova A."/>
            <person name="Saura A."/>
            <person name="Butenko A."/>
            <person name="Podesvova L."/>
            <person name="Warmusova S."/>
            <person name="Kostygov A.Y."/>
            <person name="Nenarokova A."/>
            <person name="Lukes J."/>
            <person name="Opperdoes F.R."/>
            <person name="Yurchenko V."/>
        </authorList>
    </citation>
    <scope>NUCLEOTIDE SEQUENCE [LARGE SCALE GENOMIC DNA]</scope>
    <source>
        <strain evidence="1 2">E262AT.01</strain>
    </source>
</reference>
<keyword evidence="2" id="KW-1185">Reference proteome</keyword>